<keyword evidence="2" id="KW-0193">Cuticle</keyword>
<organism evidence="11 12">
    <name type="scientific">Mesorhabditis spiculigera</name>
    <dbReference type="NCBI Taxonomy" id="96644"/>
    <lineage>
        <taxon>Eukaryota</taxon>
        <taxon>Metazoa</taxon>
        <taxon>Ecdysozoa</taxon>
        <taxon>Nematoda</taxon>
        <taxon>Chromadorea</taxon>
        <taxon>Rhabditida</taxon>
        <taxon>Rhabditina</taxon>
        <taxon>Rhabditomorpha</taxon>
        <taxon>Rhabditoidea</taxon>
        <taxon>Rhabditidae</taxon>
        <taxon>Mesorhabditinae</taxon>
        <taxon>Mesorhabditis</taxon>
    </lineage>
</organism>
<dbReference type="InterPro" id="IPR042235">
    <property type="entry name" value="ZP-C_dom"/>
</dbReference>
<dbReference type="InterPro" id="IPR051962">
    <property type="entry name" value="Cuticlin"/>
</dbReference>
<feature type="non-terminal residue" evidence="11">
    <location>
        <position position="1"/>
    </location>
</feature>
<dbReference type="GO" id="GO:0042302">
    <property type="term" value="F:structural constituent of cuticle"/>
    <property type="evidence" value="ECO:0007669"/>
    <property type="project" value="UniProtKB-KW"/>
</dbReference>
<evidence type="ECO:0000259" key="10">
    <source>
        <dbReference type="PROSITE" id="PS51034"/>
    </source>
</evidence>
<dbReference type="EMBL" id="CATQJA010000625">
    <property type="protein sequence ID" value="CAJ0562153.1"/>
    <property type="molecule type" value="Genomic_DNA"/>
</dbReference>
<keyword evidence="6 9" id="KW-1133">Transmembrane helix</keyword>
<dbReference type="InterPro" id="IPR001507">
    <property type="entry name" value="ZP_dom"/>
</dbReference>
<comment type="subcellular location">
    <subcellularLocation>
        <location evidence="1">Cell membrane</location>
        <topology evidence="1">Single-pass type I membrane protein</topology>
    </subcellularLocation>
</comment>
<accession>A0AA36C6M2</accession>
<protein>
    <recommendedName>
        <fullName evidence="10">ZP domain-containing protein</fullName>
    </recommendedName>
</protein>
<dbReference type="InterPro" id="IPR056953">
    <property type="entry name" value="CUT_N"/>
</dbReference>
<feature type="transmembrane region" description="Helical" evidence="9">
    <location>
        <begin position="602"/>
        <end position="626"/>
    </location>
</feature>
<dbReference type="PANTHER" id="PTHR22907:SF58">
    <property type="entry name" value="ZP DOMAIN-CONTAINING PROTEIN"/>
    <property type="match status" value="1"/>
</dbReference>
<evidence type="ECO:0000256" key="7">
    <source>
        <dbReference type="ARBA" id="ARBA00023136"/>
    </source>
</evidence>
<dbReference type="Pfam" id="PF25057">
    <property type="entry name" value="CUT_N"/>
    <property type="match status" value="1"/>
</dbReference>
<evidence type="ECO:0000256" key="1">
    <source>
        <dbReference type="ARBA" id="ARBA00004251"/>
    </source>
</evidence>
<dbReference type="Pfam" id="PF25301">
    <property type="entry name" value="CUT_C"/>
    <property type="match status" value="1"/>
</dbReference>
<keyword evidence="5" id="KW-0732">Signal</keyword>
<reference evidence="11" key="1">
    <citation type="submission" date="2023-06" db="EMBL/GenBank/DDBJ databases">
        <authorList>
            <person name="Delattre M."/>
        </authorList>
    </citation>
    <scope>NUCLEOTIDE SEQUENCE</scope>
    <source>
        <strain evidence="11">AF72</strain>
    </source>
</reference>
<dbReference type="PANTHER" id="PTHR22907">
    <property type="entry name" value="GH04558P"/>
    <property type="match status" value="1"/>
</dbReference>
<evidence type="ECO:0000256" key="2">
    <source>
        <dbReference type="ARBA" id="ARBA00022460"/>
    </source>
</evidence>
<keyword evidence="7 9" id="KW-0472">Membrane</keyword>
<evidence type="ECO:0000256" key="6">
    <source>
        <dbReference type="ARBA" id="ARBA00022989"/>
    </source>
</evidence>
<feature type="domain" description="ZP" evidence="10">
    <location>
        <begin position="37"/>
        <end position="280"/>
    </location>
</feature>
<keyword evidence="3" id="KW-1003">Cell membrane</keyword>
<dbReference type="Gene3D" id="2.60.40.4100">
    <property type="entry name" value="Zona pellucida, ZP-C domain"/>
    <property type="match status" value="1"/>
</dbReference>
<dbReference type="GO" id="GO:0005886">
    <property type="term" value="C:plasma membrane"/>
    <property type="evidence" value="ECO:0007669"/>
    <property type="project" value="UniProtKB-SubCell"/>
</dbReference>
<evidence type="ECO:0000256" key="4">
    <source>
        <dbReference type="ARBA" id="ARBA00022692"/>
    </source>
</evidence>
<comment type="caution">
    <text evidence="11">The sequence shown here is derived from an EMBL/GenBank/DDBJ whole genome shotgun (WGS) entry which is preliminary data.</text>
</comment>
<keyword evidence="4 9" id="KW-0812">Transmembrane</keyword>
<evidence type="ECO:0000256" key="8">
    <source>
        <dbReference type="SAM" id="MobiDB-lite"/>
    </source>
</evidence>
<evidence type="ECO:0000256" key="3">
    <source>
        <dbReference type="ARBA" id="ARBA00022475"/>
    </source>
</evidence>
<dbReference type="InterPro" id="IPR057475">
    <property type="entry name" value="CUT_C"/>
</dbReference>
<evidence type="ECO:0000256" key="5">
    <source>
        <dbReference type="ARBA" id="ARBA00022729"/>
    </source>
</evidence>
<sequence length="641" mass="72111">MLIITVVLAILWPSAATQHANVREDPNPLLRVQPTLECLPDGMRLHLSPIGPFSGHVYVKGYFNAPPESCHLDYCRAPVSSPFYIHIPYKGHCMVSTQKTANPPGINYQVTVIVQHHHFFVTAGDRAYRLNCLYEEKPVTLRQQVNVKEMQPTNLGGTAGASHCRYDVLGDGVDGARVRLASIGQPIVHRWTCNNEDVGFLVHSCSVKDEQGKDYELVDDRGCPIDGSIVPALEYSVDLHTVHTTINAFRFADQLLVHFSCQLTLCEKRDNGCEGIVVEKQPEFPVRPDPEDKPEEVGWTDAEGSFTRKLAAVRDAEVISTTKPASKILTGHLVQRYHQMQREEAEKKAAAEQLLVQITTTFPTPTTLDEAFEMPKTTPSPQIPDSYHDYFTTQRIPTGFRYYVPIRFGENRDEIMPAGRYVYTTPPPAALPIRHYPPGFFDYQRLGRFENSESLRRYSEDRDTYASSHFQNVQGGFRFEGDVPAMQEVEHYRAVRKTVTNSTTSSSYETLGRGTAFETTIISARIPTDNEKRLESRTTRLARNLDPRNPVKTITIGVETGPLLVVSSEEGFPTQKSRREAANDTEEAEPAKQTMPSDCPHLIFSQFIATLIFTLLQLATLSVILVQRRKLRALQKSENAF</sequence>
<evidence type="ECO:0000256" key="9">
    <source>
        <dbReference type="SAM" id="Phobius"/>
    </source>
</evidence>
<name>A0AA36C6M2_9BILA</name>
<feature type="region of interest" description="Disordered" evidence="8">
    <location>
        <begin position="569"/>
        <end position="595"/>
    </location>
</feature>
<dbReference type="PROSITE" id="PS51034">
    <property type="entry name" value="ZP_2"/>
    <property type="match status" value="1"/>
</dbReference>
<evidence type="ECO:0000313" key="11">
    <source>
        <dbReference type="EMBL" id="CAJ0562153.1"/>
    </source>
</evidence>
<keyword evidence="12" id="KW-1185">Reference proteome</keyword>
<evidence type="ECO:0000313" key="12">
    <source>
        <dbReference type="Proteomes" id="UP001177023"/>
    </source>
</evidence>
<gene>
    <name evidence="11" type="ORF">MSPICULIGERA_LOCUS2045</name>
</gene>
<dbReference type="SMART" id="SM00241">
    <property type="entry name" value="ZP"/>
    <property type="match status" value="1"/>
</dbReference>
<proteinExistence type="predicted"/>
<dbReference type="Proteomes" id="UP001177023">
    <property type="component" value="Unassembled WGS sequence"/>
</dbReference>
<dbReference type="AlphaFoldDB" id="A0AA36C6M2"/>